<organism evidence="1">
    <name type="scientific">Phytophthora nicotianae</name>
    <name type="common">Potato buckeye rot agent</name>
    <name type="synonym">Phytophthora parasitica</name>
    <dbReference type="NCBI Taxonomy" id="4792"/>
    <lineage>
        <taxon>Eukaryota</taxon>
        <taxon>Sar</taxon>
        <taxon>Stramenopiles</taxon>
        <taxon>Oomycota</taxon>
        <taxon>Peronosporomycetes</taxon>
        <taxon>Peronosporales</taxon>
        <taxon>Peronosporaceae</taxon>
        <taxon>Phytophthora</taxon>
    </lineage>
</organism>
<dbReference type="EMBL" id="KI682828">
    <property type="protein sequence ID" value="ETL80157.1"/>
    <property type="molecule type" value="Genomic_DNA"/>
</dbReference>
<accession>W2FRV4</accession>
<feature type="non-terminal residue" evidence="1">
    <location>
        <position position="1"/>
    </location>
</feature>
<dbReference type="AlphaFoldDB" id="W2FRV4"/>
<evidence type="ECO:0000313" key="2">
    <source>
        <dbReference type="EMBL" id="ETL80157.1"/>
    </source>
</evidence>
<dbReference type="EMBL" id="KI689297">
    <property type="protein sequence ID" value="ETK73482.1"/>
    <property type="molecule type" value="Genomic_DNA"/>
</dbReference>
<name>W2FRV4_PHYNI</name>
<reference evidence="1" key="2">
    <citation type="submission" date="2013-11" db="EMBL/GenBank/DDBJ databases">
        <title>The Genome Sequence of Phytophthora parasitica CJ02B3.</title>
        <authorList>
            <consortium name="The Broad Institute Genomics Platform"/>
            <person name="Russ C."/>
            <person name="Tyler B."/>
            <person name="Panabieres F."/>
            <person name="Shan W."/>
            <person name="Tripathy S."/>
            <person name="Grunwald N."/>
            <person name="Machado M."/>
            <person name="Johnson C.S."/>
            <person name="Arredondo F."/>
            <person name="Hong C."/>
            <person name="Coffey M."/>
            <person name="Young S.K."/>
            <person name="Zeng Q."/>
            <person name="Gargeya S."/>
            <person name="Fitzgerald M."/>
            <person name="Abouelleil A."/>
            <person name="Alvarado L."/>
            <person name="Chapman S.B."/>
            <person name="Gainer-Dewar J."/>
            <person name="Goldberg J."/>
            <person name="Griggs A."/>
            <person name="Gujja S."/>
            <person name="Hansen M."/>
            <person name="Howarth C."/>
            <person name="Imamovic A."/>
            <person name="Ireland A."/>
            <person name="Larimer J."/>
            <person name="McCowan C."/>
            <person name="Murphy C."/>
            <person name="Pearson M."/>
            <person name="Poon T.W."/>
            <person name="Priest M."/>
            <person name="Roberts A."/>
            <person name="Saif S."/>
            <person name="Shea T."/>
            <person name="Sykes S."/>
            <person name="Wortman J."/>
            <person name="Nusbaum C."/>
            <person name="Birren B."/>
        </authorList>
    </citation>
    <scope>NUCLEOTIDE SEQUENCE [LARGE SCALE GENOMIC DNA]</scope>
    <source>
        <strain evidence="1">CJ02B3</strain>
    </source>
</reference>
<evidence type="ECO:0000313" key="1">
    <source>
        <dbReference type="EMBL" id="ETK73482.1"/>
    </source>
</evidence>
<dbReference type="Proteomes" id="UP000053236">
    <property type="component" value="Unassembled WGS sequence"/>
</dbReference>
<dbReference type="Proteomes" id="UP000054423">
    <property type="component" value="Unassembled WGS sequence"/>
</dbReference>
<proteinExistence type="predicted"/>
<reference evidence="2" key="1">
    <citation type="submission" date="2013-11" db="EMBL/GenBank/DDBJ databases">
        <title>The Genome Sequence of Phytophthora parasitica CHvinca01.</title>
        <authorList>
            <consortium name="The Broad Institute Genomics Platform"/>
            <person name="Russ C."/>
            <person name="Tyler B."/>
            <person name="Panabieres F."/>
            <person name="Shan W."/>
            <person name="Tripathy S."/>
            <person name="Grunwald N."/>
            <person name="Machado M."/>
            <person name="Johnson C.S."/>
            <person name="Arredondo F."/>
            <person name="Hong C."/>
            <person name="Coffey M."/>
            <person name="Young S.K."/>
            <person name="Zeng Q."/>
            <person name="Gargeya S."/>
            <person name="Fitzgerald M."/>
            <person name="Abouelleil A."/>
            <person name="Alvarado L."/>
            <person name="Chapman S.B."/>
            <person name="Gainer-Dewar J."/>
            <person name="Goldberg J."/>
            <person name="Griggs A."/>
            <person name="Gujja S."/>
            <person name="Hansen M."/>
            <person name="Howarth C."/>
            <person name="Imamovic A."/>
            <person name="Ireland A."/>
            <person name="Larimer J."/>
            <person name="McCowan C."/>
            <person name="Murphy C."/>
            <person name="Pearson M."/>
            <person name="Poon T.W."/>
            <person name="Priest M."/>
            <person name="Roberts A."/>
            <person name="Saif S."/>
            <person name="Shea T."/>
            <person name="Sykes S."/>
            <person name="Wortman J."/>
            <person name="Nusbaum C."/>
            <person name="Birren B."/>
        </authorList>
    </citation>
    <scope>NUCLEOTIDE SEQUENCE [LARGE SCALE GENOMIC DNA]</scope>
    <source>
        <strain evidence="2">CHvinca01</strain>
    </source>
</reference>
<protein>
    <submittedName>
        <fullName evidence="1">Uncharacterized protein</fullName>
    </submittedName>
</protein>
<sequence>LDAIYRKRHYNLSRTVVSSYLSETKHNDWL</sequence>
<gene>
    <name evidence="1" type="ORF">L915_19593</name>
    <name evidence="2" type="ORF">L917_19324</name>
</gene>